<organism evidence="1 2">
    <name type="scientific">Clathrospora elynae</name>
    <dbReference type="NCBI Taxonomy" id="706981"/>
    <lineage>
        <taxon>Eukaryota</taxon>
        <taxon>Fungi</taxon>
        <taxon>Dikarya</taxon>
        <taxon>Ascomycota</taxon>
        <taxon>Pezizomycotina</taxon>
        <taxon>Dothideomycetes</taxon>
        <taxon>Pleosporomycetidae</taxon>
        <taxon>Pleosporales</taxon>
        <taxon>Diademaceae</taxon>
        <taxon>Clathrospora</taxon>
    </lineage>
</organism>
<gene>
    <name evidence="1" type="ORF">EJ02DRAFT_510289</name>
</gene>
<dbReference type="AlphaFoldDB" id="A0A6A5SWV9"/>
<protein>
    <submittedName>
        <fullName evidence="1">Uncharacterized protein</fullName>
    </submittedName>
</protein>
<keyword evidence="2" id="KW-1185">Reference proteome</keyword>
<dbReference type="Proteomes" id="UP000800038">
    <property type="component" value="Unassembled WGS sequence"/>
</dbReference>
<accession>A0A6A5SWV9</accession>
<dbReference type="OrthoDB" id="3694787at2759"/>
<proteinExistence type="predicted"/>
<sequence length="190" mass="20408">MPVVLAAIASWRKECGGRNTPLIWAADPSAAQFLSRALLREEADGLGSRTWEDNGEGEVLGSTCGAITMGSRGRDVSNTLLLVFGQIGCYRVMREYGPSLESASSLSVFVVAAPIYGMFAMLQSHVNRVDRYQQLVLISGLVTALWICASTSPSVRTFAATSSVELAASACGHCVWRILFNIVIKFAEIA</sequence>
<name>A0A6A5SWV9_9PLEO</name>
<reference evidence="1" key="1">
    <citation type="journal article" date="2020" name="Stud. Mycol.">
        <title>101 Dothideomycetes genomes: a test case for predicting lifestyles and emergence of pathogens.</title>
        <authorList>
            <person name="Haridas S."/>
            <person name="Albert R."/>
            <person name="Binder M."/>
            <person name="Bloem J."/>
            <person name="Labutti K."/>
            <person name="Salamov A."/>
            <person name="Andreopoulos B."/>
            <person name="Baker S."/>
            <person name="Barry K."/>
            <person name="Bills G."/>
            <person name="Bluhm B."/>
            <person name="Cannon C."/>
            <person name="Castanera R."/>
            <person name="Culley D."/>
            <person name="Daum C."/>
            <person name="Ezra D."/>
            <person name="Gonzalez J."/>
            <person name="Henrissat B."/>
            <person name="Kuo A."/>
            <person name="Liang C."/>
            <person name="Lipzen A."/>
            <person name="Lutzoni F."/>
            <person name="Magnuson J."/>
            <person name="Mondo S."/>
            <person name="Nolan M."/>
            <person name="Ohm R."/>
            <person name="Pangilinan J."/>
            <person name="Park H.-J."/>
            <person name="Ramirez L."/>
            <person name="Alfaro M."/>
            <person name="Sun H."/>
            <person name="Tritt A."/>
            <person name="Yoshinaga Y."/>
            <person name="Zwiers L.-H."/>
            <person name="Turgeon B."/>
            <person name="Goodwin S."/>
            <person name="Spatafora J."/>
            <person name="Crous P."/>
            <person name="Grigoriev I."/>
        </authorList>
    </citation>
    <scope>NUCLEOTIDE SEQUENCE</scope>
    <source>
        <strain evidence="1">CBS 161.51</strain>
    </source>
</reference>
<evidence type="ECO:0000313" key="1">
    <source>
        <dbReference type="EMBL" id="KAF1944390.1"/>
    </source>
</evidence>
<dbReference type="EMBL" id="ML976017">
    <property type="protein sequence ID" value="KAF1944390.1"/>
    <property type="molecule type" value="Genomic_DNA"/>
</dbReference>
<evidence type="ECO:0000313" key="2">
    <source>
        <dbReference type="Proteomes" id="UP000800038"/>
    </source>
</evidence>